<sequence>MTSSGVEIHECRALRRPLPQRPPRRYAVASDREELLEQLTEFVQERLLADPGSTEIKPDTPLLEWGILTSINTAQLLTHIRDELGINVPPTELTGTNFQNLNAITDLLLSLR</sequence>
<protein>
    <submittedName>
        <fullName evidence="2">Acyl carrier protein</fullName>
    </submittedName>
</protein>
<dbReference type="PROSITE" id="PS50075">
    <property type="entry name" value="CARRIER"/>
    <property type="match status" value="1"/>
</dbReference>
<dbReference type="Pfam" id="PF00550">
    <property type="entry name" value="PP-binding"/>
    <property type="match status" value="1"/>
</dbReference>
<feature type="domain" description="Carrier" evidence="1">
    <location>
        <begin position="30"/>
        <end position="112"/>
    </location>
</feature>
<evidence type="ECO:0000313" key="3">
    <source>
        <dbReference type="Proteomes" id="UP000308632"/>
    </source>
</evidence>
<dbReference type="InterPro" id="IPR036736">
    <property type="entry name" value="ACP-like_sf"/>
</dbReference>
<accession>A0A4U5X889</accession>
<dbReference type="AlphaFoldDB" id="A0A4U5X889"/>
<evidence type="ECO:0000259" key="1">
    <source>
        <dbReference type="PROSITE" id="PS50075"/>
    </source>
</evidence>
<dbReference type="Proteomes" id="UP000308632">
    <property type="component" value="Unassembled WGS sequence"/>
</dbReference>
<gene>
    <name evidence="2" type="ORF">E4U92_05635</name>
</gene>
<dbReference type="Gene3D" id="1.10.1200.10">
    <property type="entry name" value="ACP-like"/>
    <property type="match status" value="1"/>
</dbReference>
<proteinExistence type="predicted"/>
<dbReference type="InterPro" id="IPR009081">
    <property type="entry name" value="PP-bd_ACP"/>
</dbReference>
<dbReference type="EMBL" id="SZPR01000008">
    <property type="protein sequence ID" value="TKT10421.1"/>
    <property type="molecule type" value="Genomic_DNA"/>
</dbReference>
<name>A0A4U5X889_STRGB</name>
<organism evidence="2 3">
    <name type="scientific">Streptomyces galbus</name>
    <dbReference type="NCBI Taxonomy" id="33898"/>
    <lineage>
        <taxon>Bacteria</taxon>
        <taxon>Bacillati</taxon>
        <taxon>Actinomycetota</taxon>
        <taxon>Actinomycetes</taxon>
        <taxon>Kitasatosporales</taxon>
        <taxon>Streptomycetaceae</taxon>
        <taxon>Streptomyces</taxon>
    </lineage>
</organism>
<dbReference type="SUPFAM" id="SSF47336">
    <property type="entry name" value="ACP-like"/>
    <property type="match status" value="1"/>
</dbReference>
<comment type="caution">
    <text evidence="2">The sequence shown here is derived from an EMBL/GenBank/DDBJ whole genome shotgun (WGS) entry which is preliminary data.</text>
</comment>
<evidence type="ECO:0000313" key="2">
    <source>
        <dbReference type="EMBL" id="TKT10421.1"/>
    </source>
</evidence>
<reference evidence="2 3" key="1">
    <citation type="submission" date="2019-04" db="EMBL/GenBank/DDBJ databases">
        <title>Streptomyces lasaliensis sp.nov., an Actinomycete isolated from soil which produces the polyether antibiotic lasalocid.</title>
        <authorList>
            <person name="Erwin G."/>
            <person name="Haber C."/>
        </authorList>
    </citation>
    <scope>NUCLEOTIDE SEQUENCE [LARGE SCALE GENOMIC DNA]</scope>
    <source>
        <strain evidence="2 3">DSM 40089</strain>
    </source>
</reference>